<evidence type="ECO:0000313" key="1">
    <source>
        <dbReference type="EMBL" id="SOR84401.1"/>
    </source>
</evidence>
<dbReference type="EMBL" id="LT963352">
    <property type="protein sequence ID" value="SOR84401.1"/>
    <property type="molecule type" value="Genomic_DNA"/>
</dbReference>
<organism evidence="1 2">
    <name type="scientific">Streptomyces chartreusis NRRL 3882</name>
    <dbReference type="NCBI Taxonomy" id="1079985"/>
    <lineage>
        <taxon>Bacteria</taxon>
        <taxon>Bacillati</taxon>
        <taxon>Actinomycetota</taxon>
        <taxon>Actinomycetes</taxon>
        <taxon>Kitasatosporales</taxon>
        <taxon>Streptomycetaceae</taxon>
        <taxon>Streptomyces</taxon>
    </lineage>
</organism>
<evidence type="ECO:0000313" key="2">
    <source>
        <dbReference type="Proteomes" id="UP000235464"/>
    </source>
</evidence>
<dbReference type="Proteomes" id="UP000235464">
    <property type="component" value="Chromosome I"/>
</dbReference>
<name>A0A2N9BM29_STRCX</name>
<reference evidence="2" key="1">
    <citation type="submission" date="2017-11" db="EMBL/GenBank/DDBJ databases">
        <authorList>
            <person name="Wibberg D."/>
        </authorList>
    </citation>
    <scope>NUCLEOTIDE SEQUENCE [LARGE SCALE GENOMIC DNA]</scope>
</reference>
<accession>A0A2N9BM29</accession>
<dbReference type="AlphaFoldDB" id="A0A2N9BM29"/>
<gene>
    <name evidence="1" type="ORF">SCNRRL3882_7846</name>
</gene>
<sequence>MVTVTGKLPRLQGQLVDDADEGFAVGAQFGELLLVCCAEFLEFHDLFA</sequence>
<keyword evidence="2" id="KW-1185">Reference proteome</keyword>
<proteinExistence type="predicted"/>
<protein>
    <submittedName>
        <fullName evidence="1">Uncharacterized protein</fullName>
    </submittedName>
</protein>